<feature type="domain" description="Integrase catalytic" evidence="3">
    <location>
        <begin position="1"/>
        <end position="86"/>
    </location>
</feature>
<dbReference type="Pfam" id="PF00385">
    <property type="entry name" value="Chromo"/>
    <property type="match status" value="1"/>
</dbReference>
<dbReference type="InterPro" id="IPR023780">
    <property type="entry name" value="Chromo_domain"/>
</dbReference>
<dbReference type="GeneID" id="10499113"/>
<evidence type="ECO:0000313" key="5">
    <source>
        <dbReference type="Proteomes" id="UP000001064"/>
    </source>
</evidence>
<dbReference type="KEGG" id="dpp:DICPUDRAFT_79454"/>
<dbReference type="SMART" id="SM00298">
    <property type="entry name" value="CHROMO"/>
    <property type="match status" value="1"/>
</dbReference>
<dbReference type="PROSITE" id="PS50994">
    <property type="entry name" value="INTEGRASE"/>
    <property type="match status" value="1"/>
</dbReference>
<evidence type="ECO:0008006" key="6">
    <source>
        <dbReference type="Google" id="ProtNLM"/>
    </source>
</evidence>
<dbReference type="InterPro" id="IPR001584">
    <property type="entry name" value="Integrase_cat-core"/>
</dbReference>
<dbReference type="PROSITE" id="PS50013">
    <property type="entry name" value="CHROMO_2"/>
    <property type="match status" value="1"/>
</dbReference>
<evidence type="ECO:0000256" key="1">
    <source>
        <dbReference type="SAM" id="MobiDB-lite"/>
    </source>
</evidence>
<feature type="domain" description="Chromo" evidence="2">
    <location>
        <begin position="96"/>
        <end position="160"/>
    </location>
</feature>
<dbReference type="Gene3D" id="3.30.420.10">
    <property type="entry name" value="Ribonuclease H-like superfamily/Ribonuclease H"/>
    <property type="match status" value="1"/>
</dbReference>
<dbReference type="Proteomes" id="UP000001064">
    <property type="component" value="Unassembled WGS sequence"/>
</dbReference>
<dbReference type="EMBL" id="GL871082">
    <property type="protein sequence ID" value="EGC34817.1"/>
    <property type="molecule type" value="Genomic_DNA"/>
</dbReference>
<gene>
    <name evidence="4" type="ORF">DICPUDRAFT_79454</name>
</gene>
<dbReference type="RefSeq" id="XP_003288674.1">
    <property type="nucleotide sequence ID" value="XM_003288626.1"/>
</dbReference>
<sequence length="179" mass="21262">MKLTAPGRPQADGQSERTNGTIKETLSKATAKRDRWDEEKELEIEENSLVLVKRCVLNTIKNIVAQDQFKLLPKYSGPFKVIKRKENTNNYKPLVDEIEKIIKRRIRKYGKGERIEYLIRYKNSNEDNDTWVPNFYLEDECEDMVNSFEADYRCWSINSSLKKKKNKKVIRLWYFSSNQ</sequence>
<evidence type="ECO:0000313" key="4">
    <source>
        <dbReference type="EMBL" id="EGC34817.1"/>
    </source>
</evidence>
<evidence type="ECO:0000259" key="2">
    <source>
        <dbReference type="PROSITE" id="PS50013"/>
    </source>
</evidence>
<dbReference type="InterPro" id="IPR036397">
    <property type="entry name" value="RNaseH_sf"/>
</dbReference>
<dbReference type="SUPFAM" id="SSF54160">
    <property type="entry name" value="Chromo domain-like"/>
    <property type="match status" value="1"/>
</dbReference>
<dbReference type="VEuPathDB" id="AmoebaDB:DICPUDRAFT_79454"/>
<name>F0ZMM4_DICPU</name>
<feature type="region of interest" description="Disordered" evidence="1">
    <location>
        <begin position="1"/>
        <end position="30"/>
    </location>
</feature>
<dbReference type="GO" id="GO:0015074">
    <property type="term" value="P:DNA integration"/>
    <property type="evidence" value="ECO:0007669"/>
    <property type="project" value="InterPro"/>
</dbReference>
<feature type="compositionally biased region" description="Polar residues" evidence="1">
    <location>
        <begin position="12"/>
        <end position="28"/>
    </location>
</feature>
<dbReference type="InterPro" id="IPR000953">
    <property type="entry name" value="Chromo/chromo_shadow_dom"/>
</dbReference>
<dbReference type="GO" id="GO:0003676">
    <property type="term" value="F:nucleic acid binding"/>
    <property type="evidence" value="ECO:0007669"/>
    <property type="project" value="InterPro"/>
</dbReference>
<dbReference type="InterPro" id="IPR016197">
    <property type="entry name" value="Chromo-like_dom_sf"/>
</dbReference>
<dbReference type="InParanoid" id="F0ZMM4"/>
<evidence type="ECO:0000259" key="3">
    <source>
        <dbReference type="PROSITE" id="PS50994"/>
    </source>
</evidence>
<keyword evidence="5" id="KW-1185">Reference proteome</keyword>
<protein>
    <recommendedName>
        <fullName evidence="6">Chromo domain-containing protein</fullName>
    </recommendedName>
</protein>
<dbReference type="AlphaFoldDB" id="F0ZMM4"/>
<accession>F0ZMM4</accession>
<organism evidence="4 5">
    <name type="scientific">Dictyostelium purpureum</name>
    <name type="common">Slime mold</name>
    <dbReference type="NCBI Taxonomy" id="5786"/>
    <lineage>
        <taxon>Eukaryota</taxon>
        <taxon>Amoebozoa</taxon>
        <taxon>Evosea</taxon>
        <taxon>Eumycetozoa</taxon>
        <taxon>Dictyostelia</taxon>
        <taxon>Dictyosteliales</taxon>
        <taxon>Dictyosteliaceae</taxon>
        <taxon>Dictyostelium</taxon>
    </lineage>
</organism>
<dbReference type="Gene3D" id="2.40.50.40">
    <property type="match status" value="1"/>
</dbReference>
<reference evidence="5" key="1">
    <citation type="journal article" date="2011" name="Genome Biol.">
        <title>Comparative genomics of the social amoebae Dictyostelium discoideum and Dictyostelium purpureum.</title>
        <authorList>
            <consortium name="US DOE Joint Genome Institute (JGI-PGF)"/>
            <person name="Sucgang R."/>
            <person name="Kuo A."/>
            <person name="Tian X."/>
            <person name="Salerno W."/>
            <person name="Parikh A."/>
            <person name="Feasley C.L."/>
            <person name="Dalin E."/>
            <person name="Tu H."/>
            <person name="Huang E."/>
            <person name="Barry K."/>
            <person name="Lindquist E."/>
            <person name="Shapiro H."/>
            <person name="Bruce D."/>
            <person name="Schmutz J."/>
            <person name="Salamov A."/>
            <person name="Fey P."/>
            <person name="Gaudet P."/>
            <person name="Anjard C."/>
            <person name="Babu M.M."/>
            <person name="Basu S."/>
            <person name="Bushmanova Y."/>
            <person name="van der Wel H."/>
            <person name="Katoh-Kurasawa M."/>
            <person name="Dinh C."/>
            <person name="Coutinho P.M."/>
            <person name="Saito T."/>
            <person name="Elias M."/>
            <person name="Schaap P."/>
            <person name="Kay R.R."/>
            <person name="Henrissat B."/>
            <person name="Eichinger L."/>
            <person name="Rivero F."/>
            <person name="Putnam N.H."/>
            <person name="West C.M."/>
            <person name="Loomis W.F."/>
            <person name="Chisholm R.L."/>
            <person name="Shaulsky G."/>
            <person name="Strassmann J.E."/>
            <person name="Queller D.C."/>
            <person name="Kuspa A."/>
            <person name="Grigoriev I.V."/>
        </authorList>
    </citation>
    <scope>NUCLEOTIDE SEQUENCE [LARGE SCALE GENOMIC DNA]</scope>
    <source>
        <strain evidence="5">QSDP1</strain>
    </source>
</reference>
<proteinExistence type="predicted"/>